<evidence type="ECO:0000313" key="11">
    <source>
        <dbReference type="EMBL" id="RSZ55738.1"/>
    </source>
</evidence>
<feature type="domain" description="Type II secretion system protein GspC N-terminal" evidence="10">
    <location>
        <begin position="65"/>
        <end position="125"/>
    </location>
</feature>
<keyword evidence="2" id="KW-0813">Transport</keyword>
<evidence type="ECO:0000259" key="10">
    <source>
        <dbReference type="Pfam" id="PF11356"/>
    </source>
</evidence>
<evidence type="ECO:0000256" key="7">
    <source>
        <dbReference type="ARBA" id="ARBA00022989"/>
    </source>
</evidence>
<dbReference type="GO" id="GO:0015031">
    <property type="term" value="P:protein transport"/>
    <property type="evidence" value="ECO:0007669"/>
    <property type="project" value="UniProtKB-KW"/>
</dbReference>
<keyword evidence="4" id="KW-0997">Cell inner membrane</keyword>
<keyword evidence="3" id="KW-1003">Cell membrane</keyword>
<comment type="caution">
    <text evidence="11">The sequence shown here is derived from an EMBL/GenBank/DDBJ whole genome shotgun (WGS) entry which is preliminary data.</text>
</comment>
<keyword evidence="6" id="KW-0653">Protein transport</keyword>
<dbReference type="Gene3D" id="2.30.30.830">
    <property type="match status" value="1"/>
</dbReference>
<proteinExistence type="predicted"/>
<dbReference type="EMBL" id="RXLQ01000022">
    <property type="protein sequence ID" value="RSZ55738.1"/>
    <property type="molecule type" value="Genomic_DNA"/>
</dbReference>
<keyword evidence="8" id="KW-0472">Membrane</keyword>
<feature type="compositionally biased region" description="Pro residues" evidence="9">
    <location>
        <begin position="171"/>
        <end position="180"/>
    </location>
</feature>
<reference evidence="11 12" key="1">
    <citation type="submission" date="2018-12" db="EMBL/GenBank/DDBJ databases">
        <authorList>
            <person name="Yang E."/>
        </authorList>
    </citation>
    <scope>NUCLEOTIDE SEQUENCE [LARGE SCALE GENOMIC DNA]</scope>
    <source>
        <strain evidence="11 12">SOD</strain>
    </source>
</reference>
<evidence type="ECO:0000256" key="1">
    <source>
        <dbReference type="ARBA" id="ARBA00004533"/>
    </source>
</evidence>
<evidence type="ECO:0000256" key="8">
    <source>
        <dbReference type="ARBA" id="ARBA00023136"/>
    </source>
</evidence>
<evidence type="ECO:0000256" key="4">
    <source>
        <dbReference type="ARBA" id="ARBA00022519"/>
    </source>
</evidence>
<dbReference type="RefSeq" id="WP_126077343.1">
    <property type="nucleotide sequence ID" value="NZ_CP051166.1"/>
</dbReference>
<dbReference type="OrthoDB" id="8778618at2"/>
<evidence type="ECO:0000256" key="9">
    <source>
        <dbReference type="SAM" id="MobiDB-lite"/>
    </source>
</evidence>
<comment type="subcellular location">
    <subcellularLocation>
        <location evidence="1">Cell inner membrane</location>
    </subcellularLocation>
</comment>
<accession>A0A430HDX0</accession>
<protein>
    <recommendedName>
        <fullName evidence="10">Type II secretion system protein GspC N-terminal domain-containing protein</fullName>
    </recommendedName>
</protein>
<keyword evidence="7" id="KW-1133">Transmembrane helix</keyword>
<sequence>MKRMPIVVSLIAVVLLSASIAYWVMQFFQGEQRPIVAAAVAPDPVPAPDAAATLFGGQAATVVVSNYQLTGVVSAGRDSAAILVADGQPPRALKVGKEVAPGVTVSAVFPRYVILSEGGVEKRIELATDAKAGPEMAPPMPIAAPLPPPGDNNMSNPPPNPPADPSQGLSPVPPPTPGMPPQQQMPSPSRTVVSPGNQPPTQ</sequence>
<evidence type="ECO:0000313" key="12">
    <source>
        <dbReference type="Proteomes" id="UP000278085"/>
    </source>
</evidence>
<keyword evidence="5" id="KW-0812">Transmembrane</keyword>
<evidence type="ECO:0000256" key="5">
    <source>
        <dbReference type="ARBA" id="ARBA00022692"/>
    </source>
</evidence>
<organism evidence="11 12">
    <name type="scientific">Massilia atriviolacea</name>
    <dbReference type="NCBI Taxonomy" id="2495579"/>
    <lineage>
        <taxon>Bacteria</taxon>
        <taxon>Pseudomonadati</taxon>
        <taxon>Pseudomonadota</taxon>
        <taxon>Betaproteobacteria</taxon>
        <taxon>Burkholderiales</taxon>
        <taxon>Oxalobacteraceae</taxon>
        <taxon>Telluria group</taxon>
        <taxon>Massilia</taxon>
    </lineage>
</organism>
<dbReference type="Proteomes" id="UP000278085">
    <property type="component" value="Unassembled WGS sequence"/>
</dbReference>
<dbReference type="AlphaFoldDB" id="A0A430HDX0"/>
<evidence type="ECO:0000256" key="3">
    <source>
        <dbReference type="ARBA" id="ARBA00022475"/>
    </source>
</evidence>
<evidence type="ECO:0000256" key="6">
    <source>
        <dbReference type="ARBA" id="ARBA00022927"/>
    </source>
</evidence>
<dbReference type="Pfam" id="PF11356">
    <property type="entry name" value="T2SSC"/>
    <property type="match status" value="1"/>
</dbReference>
<evidence type="ECO:0000256" key="2">
    <source>
        <dbReference type="ARBA" id="ARBA00022448"/>
    </source>
</evidence>
<name>A0A430HDX0_9BURK</name>
<gene>
    <name evidence="11" type="ORF">EJB06_28135</name>
</gene>
<feature type="region of interest" description="Disordered" evidence="9">
    <location>
        <begin position="131"/>
        <end position="202"/>
    </location>
</feature>
<dbReference type="GO" id="GO:0005886">
    <property type="term" value="C:plasma membrane"/>
    <property type="evidence" value="ECO:0007669"/>
    <property type="project" value="UniProtKB-SubCell"/>
</dbReference>
<keyword evidence="12" id="KW-1185">Reference proteome</keyword>
<feature type="compositionally biased region" description="Pro residues" evidence="9">
    <location>
        <begin position="136"/>
        <end position="164"/>
    </location>
</feature>
<dbReference type="InterPro" id="IPR024961">
    <property type="entry name" value="T2SS_GspC_N"/>
</dbReference>